<evidence type="ECO:0000313" key="2">
    <source>
        <dbReference type="EMBL" id="GAH31344.1"/>
    </source>
</evidence>
<accession>X1FPN6</accession>
<feature type="region of interest" description="Disordered" evidence="1">
    <location>
        <begin position="43"/>
        <end position="62"/>
    </location>
</feature>
<evidence type="ECO:0000256" key="1">
    <source>
        <dbReference type="SAM" id="MobiDB-lite"/>
    </source>
</evidence>
<dbReference type="AlphaFoldDB" id="X1FPN6"/>
<feature type="non-terminal residue" evidence="2">
    <location>
        <position position="62"/>
    </location>
</feature>
<protein>
    <submittedName>
        <fullName evidence="2">Uncharacterized protein</fullName>
    </submittedName>
</protein>
<sequence>MSTEKIRKAVFERLEEIYKADSEYQYNLSKVVIPFSEFFKKSDSIDDEKKSSIERKEEYKKL</sequence>
<reference evidence="2" key="1">
    <citation type="journal article" date="2014" name="Front. Microbiol.">
        <title>High frequency of phylogenetically diverse reductive dehalogenase-homologous genes in deep subseafloor sedimentary metagenomes.</title>
        <authorList>
            <person name="Kawai M."/>
            <person name="Futagami T."/>
            <person name="Toyoda A."/>
            <person name="Takaki Y."/>
            <person name="Nishi S."/>
            <person name="Hori S."/>
            <person name="Arai W."/>
            <person name="Tsubouchi T."/>
            <person name="Morono Y."/>
            <person name="Uchiyama I."/>
            <person name="Ito T."/>
            <person name="Fujiyama A."/>
            <person name="Inagaki F."/>
            <person name="Takami H."/>
        </authorList>
    </citation>
    <scope>NUCLEOTIDE SEQUENCE</scope>
    <source>
        <strain evidence="2">Expedition CK06-06</strain>
    </source>
</reference>
<dbReference type="EMBL" id="BARU01014069">
    <property type="protein sequence ID" value="GAH31344.1"/>
    <property type="molecule type" value="Genomic_DNA"/>
</dbReference>
<organism evidence="2">
    <name type="scientific">marine sediment metagenome</name>
    <dbReference type="NCBI Taxonomy" id="412755"/>
    <lineage>
        <taxon>unclassified sequences</taxon>
        <taxon>metagenomes</taxon>
        <taxon>ecological metagenomes</taxon>
    </lineage>
</organism>
<proteinExistence type="predicted"/>
<comment type="caution">
    <text evidence="2">The sequence shown here is derived from an EMBL/GenBank/DDBJ whole genome shotgun (WGS) entry which is preliminary data.</text>
</comment>
<gene>
    <name evidence="2" type="ORF">S03H2_25046</name>
</gene>
<name>X1FPN6_9ZZZZ</name>